<feature type="signal peptide" evidence="2">
    <location>
        <begin position="1"/>
        <end position="31"/>
    </location>
</feature>
<comment type="caution">
    <text evidence="4">The sequence shown here is derived from an EMBL/GenBank/DDBJ whole genome shotgun (WGS) entry which is preliminary data.</text>
</comment>
<proteinExistence type="predicted"/>
<dbReference type="Proteomes" id="UP000228921">
    <property type="component" value="Unassembled WGS sequence"/>
</dbReference>
<name>A0A2M8NYX4_9CHLR</name>
<evidence type="ECO:0000259" key="3">
    <source>
        <dbReference type="Pfam" id="PF02608"/>
    </source>
</evidence>
<organism evidence="4 5">
    <name type="scientific">Candidatus Thermofonsia Clade 1 bacterium</name>
    <dbReference type="NCBI Taxonomy" id="2364210"/>
    <lineage>
        <taxon>Bacteria</taxon>
        <taxon>Bacillati</taxon>
        <taxon>Chloroflexota</taxon>
        <taxon>Candidatus Thermofontia</taxon>
        <taxon>Candidatus Thermofonsia Clade 1</taxon>
    </lineage>
</organism>
<dbReference type="GO" id="GO:0005886">
    <property type="term" value="C:plasma membrane"/>
    <property type="evidence" value="ECO:0007669"/>
    <property type="project" value="InterPro"/>
</dbReference>
<dbReference type="Pfam" id="PF02608">
    <property type="entry name" value="Bmp"/>
    <property type="match status" value="1"/>
</dbReference>
<gene>
    <name evidence="4" type="ORF">CUN51_07545</name>
</gene>
<reference evidence="4 5" key="1">
    <citation type="submission" date="2017-11" db="EMBL/GenBank/DDBJ databases">
        <title>Evolution of Phototrophy in the Chloroflexi Phylum Driven by Horizontal Gene Transfer.</title>
        <authorList>
            <person name="Ward L.M."/>
            <person name="Hemp J."/>
            <person name="Shih P.M."/>
            <person name="Mcglynn S.E."/>
            <person name="Fischer W."/>
        </authorList>
    </citation>
    <scope>NUCLEOTIDE SEQUENCE [LARGE SCALE GENOMIC DNA]</scope>
    <source>
        <strain evidence="4">CP2_2F</strain>
    </source>
</reference>
<dbReference type="InterPro" id="IPR052910">
    <property type="entry name" value="ABC-Purine-Binding"/>
</dbReference>
<evidence type="ECO:0000313" key="4">
    <source>
        <dbReference type="EMBL" id="PJF30498.1"/>
    </source>
</evidence>
<dbReference type="PANTHER" id="PTHR43208">
    <property type="entry name" value="ABC TRANSPORTER SUBSTRATE-BINDING PROTEIN"/>
    <property type="match status" value="1"/>
</dbReference>
<feature type="chain" id="PRO_5014948287" evidence="2">
    <location>
        <begin position="32"/>
        <end position="399"/>
    </location>
</feature>
<sequence length="399" mass="43382">MLHSSLKRAVAVALIAVLLSLGLLTAPSSNAQEEFVVGYVLVGPQNDRGWSQAHFEASQYVEEKIPNVKSIVVDKVNPADRPNVTLEQVIENMIEQGARLIFTASDDFGTETLLAAEKFPDVVFIHVSGSAVLEGEAPPNVGNVMGKMEFMKMVAGCAAALKTQTNSIAYLGPLINDETRRLVVSTYLGARYCYQNYRGLDPANLKFEVKWIGFWFNIPGVTADPTAVANDFFNGGADVLISGIDTTEGIVVANQRAQRGENVFAIPYDYIGACEVAPKICLGVPYFNWGPSYVRIVKSVIDGTWKSSWDWDGPNWEDVNDLDTSAVGYIFGDALTEAEKETLTAFKKGLGDGSINLFVGPLNYQDGTPFLAEGEVATDKQIWYMPQLIEGILGASKAN</sequence>
<evidence type="ECO:0000256" key="2">
    <source>
        <dbReference type="SAM" id="SignalP"/>
    </source>
</evidence>
<protein>
    <submittedName>
        <fullName evidence="4">BMP family ABC transporter substrate-binding protein</fullName>
    </submittedName>
</protein>
<dbReference type="PANTHER" id="PTHR43208:SF1">
    <property type="entry name" value="ABC TRANSPORTER SUBSTRATE-BINDING PROTEIN"/>
    <property type="match status" value="1"/>
</dbReference>
<dbReference type="EMBL" id="PGTK01000009">
    <property type="protein sequence ID" value="PJF30498.1"/>
    <property type="molecule type" value="Genomic_DNA"/>
</dbReference>
<evidence type="ECO:0000256" key="1">
    <source>
        <dbReference type="ARBA" id="ARBA00022729"/>
    </source>
</evidence>
<evidence type="ECO:0000313" key="5">
    <source>
        <dbReference type="Proteomes" id="UP000228921"/>
    </source>
</evidence>
<dbReference type="AlphaFoldDB" id="A0A2M8NYX4"/>
<dbReference type="Gene3D" id="3.40.50.2300">
    <property type="match status" value="2"/>
</dbReference>
<keyword evidence="1 2" id="KW-0732">Signal</keyword>
<accession>A0A2M8NYX4</accession>
<feature type="domain" description="ABC transporter substrate-binding protein PnrA-like" evidence="3">
    <location>
        <begin position="37"/>
        <end position="308"/>
    </location>
</feature>
<dbReference type="InterPro" id="IPR003760">
    <property type="entry name" value="PnrA-like"/>
</dbReference>